<dbReference type="GO" id="GO:0006355">
    <property type="term" value="P:regulation of DNA-templated transcription"/>
    <property type="evidence" value="ECO:0007669"/>
    <property type="project" value="UniProtKB-ARBA"/>
</dbReference>
<reference evidence="4 5" key="1">
    <citation type="submission" date="2015-10" db="EMBL/GenBank/DDBJ databases">
        <authorList>
            <person name="Gilbert D.G."/>
        </authorList>
    </citation>
    <scope>NUCLEOTIDE SEQUENCE [LARGE SCALE GENOMIC DNA]</scope>
    <source>
        <strain evidence="4 5">NRRL B-16712</strain>
    </source>
</reference>
<dbReference type="OrthoDB" id="4726108at2"/>
<keyword evidence="5" id="KW-1185">Reference proteome</keyword>
<dbReference type="PANTHER" id="PTHR30328:SF54">
    <property type="entry name" value="HTH-TYPE TRANSCRIPTIONAL REPRESSOR SCO4008"/>
    <property type="match status" value="1"/>
</dbReference>
<evidence type="ECO:0000313" key="4">
    <source>
        <dbReference type="EMBL" id="KUL22374.1"/>
    </source>
</evidence>
<dbReference type="InterPro" id="IPR001647">
    <property type="entry name" value="HTH_TetR"/>
</dbReference>
<comment type="caution">
    <text evidence="4">The sequence shown here is derived from an EMBL/GenBank/DDBJ whole genome shotgun (WGS) entry which is preliminary data.</text>
</comment>
<dbReference type="Pfam" id="PF00440">
    <property type="entry name" value="TetR_N"/>
    <property type="match status" value="1"/>
</dbReference>
<evidence type="ECO:0000256" key="2">
    <source>
        <dbReference type="PROSITE-ProRule" id="PRU00335"/>
    </source>
</evidence>
<sequence>MAATISTDSTGDRIVAAATTEFAQHGVAGARIERIAKTARTSKERVYAYFRSKEALYQHVLSRELATVAEATRLDPRDLAGYAGRIHDYFMRYPERLRLMTWGRMRQCLPGEVALDDPIQRSVGYKIELIREAQRAGHLDPSWEPLDILVFVNQIAMSWADQPDLVPADVDRAEFLAARRAAVVTAVERLFPSSAQGPISSR</sequence>
<gene>
    <name evidence="4" type="ORF">ADL15_48445</name>
</gene>
<dbReference type="Proteomes" id="UP000053244">
    <property type="component" value="Unassembled WGS sequence"/>
</dbReference>
<dbReference type="Pfam" id="PF17926">
    <property type="entry name" value="TetR_C_21"/>
    <property type="match status" value="1"/>
</dbReference>
<dbReference type="EMBL" id="LLZH01000342">
    <property type="protein sequence ID" value="KUL22374.1"/>
    <property type="molecule type" value="Genomic_DNA"/>
</dbReference>
<evidence type="ECO:0000256" key="1">
    <source>
        <dbReference type="ARBA" id="ARBA00023125"/>
    </source>
</evidence>
<keyword evidence="1 2" id="KW-0238">DNA-binding</keyword>
<dbReference type="InterPro" id="IPR036271">
    <property type="entry name" value="Tet_transcr_reg_TetR-rel_C_sf"/>
</dbReference>
<dbReference type="GO" id="GO:0003677">
    <property type="term" value="F:DNA binding"/>
    <property type="evidence" value="ECO:0007669"/>
    <property type="project" value="UniProtKB-UniRule"/>
</dbReference>
<dbReference type="AlphaFoldDB" id="A0A117MKH5"/>
<dbReference type="PROSITE" id="PS50977">
    <property type="entry name" value="HTH_TETR_2"/>
    <property type="match status" value="1"/>
</dbReference>
<evidence type="ECO:0000313" key="5">
    <source>
        <dbReference type="Proteomes" id="UP000053244"/>
    </source>
</evidence>
<dbReference type="InterPro" id="IPR041467">
    <property type="entry name" value="Sco4008_C"/>
</dbReference>
<accession>A0A117MKH5</accession>
<dbReference type="InterPro" id="IPR050109">
    <property type="entry name" value="HTH-type_TetR-like_transc_reg"/>
</dbReference>
<dbReference type="InterPro" id="IPR009057">
    <property type="entry name" value="Homeodomain-like_sf"/>
</dbReference>
<dbReference type="SUPFAM" id="SSF48498">
    <property type="entry name" value="Tetracyclin repressor-like, C-terminal domain"/>
    <property type="match status" value="1"/>
</dbReference>
<proteinExistence type="predicted"/>
<name>A0A117MKH5_9ACTN</name>
<dbReference type="RefSeq" id="WP_067707470.1">
    <property type="nucleotide sequence ID" value="NZ_LLZH01000342.1"/>
</dbReference>
<dbReference type="SUPFAM" id="SSF46689">
    <property type="entry name" value="Homeodomain-like"/>
    <property type="match status" value="1"/>
</dbReference>
<dbReference type="PANTHER" id="PTHR30328">
    <property type="entry name" value="TRANSCRIPTIONAL REPRESSOR"/>
    <property type="match status" value="1"/>
</dbReference>
<protein>
    <submittedName>
        <fullName evidence="4">TetR family transcriptional regulator</fullName>
    </submittedName>
</protein>
<feature type="domain" description="HTH tetR-type" evidence="3">
    <location>
        <begin position="8"/>
        <end position="68"/>
    </location>
</feature>
<organism evidence="4 5">
    <name type="scientific">Actinoplanes awajinensis subsp. mycoplanecinus</name>
    <dbReference type="NCBI Taxonomy" id="135947"/>
    <lineage>
        <taxon>Bacteria</taxon>
        <taxon>Bacillati</taxon>
        <taxon>Actinomycetota</taxon>
        <taxon>Actinomycetes</taxon>
        <taxon>Micromonosporales</taxon>
        <taxon>Micromonosporaceae</taxon>
        <taxon>Actinoplanes</taxon>
    </lineage>
</organism>
<feature type="DNA-binding region" description="H-T-H motif" evidence="2">
    <location>
        <begin position="31"/>
        <end position="50"/>
    </location>
</feature>
<dbReference type="Gene3D" id="1.10.357.10">
    <property type="entry name" value="Tetracycline Repressor, domain 2"/>
    <property type="match status" value="1"/>
</dbReference>
<evidence type="ECO:0000259" key="3">
    <source>
        <dbReference type="PROSITE" id="PS50977"/>
    </source>
</evidence>
<dbReference type="PRINTS" id="PR00455">
    <property type="entry name" value="HTHTETR"/>
</dbReference>